<comment type="caution">
    <text evidence="1">The sequence shown here is derived from an EMBL/GenBank/DDBJ whole genome shotgun (WGS) entry which is preliminary data.</text>
</comment>
<evidence type="ECO:0000313" key="2">
    <source>
        <dbReference type="Proteomes" id="UP000814140"/>
    </source>
</evidence>
<reference evidence="1" key="2">
    <citation type="journal article" date="2022" name="New Phytol.">
        <title>Evolutionary transition to the ectomycorrhizal habit in the genomes of a hyperdiverse lineage of mushroom-forming fungi.</title>
        <authorList>
            <person name="Looney B."/>
            <person name="Miyauchi S."/>
            <person name="Morin E."/>
            <person name="Drula E."/>
            <person name="Courty P.E."/>
            <person name="Kohler A."/>
            <person name="Kuo A."/>
            <person name="LaButti K."/>
            <person name="Pangilinan J."/>
            <person name="Lipzen A."/>
            <person name="Riley R."/>
            <person name="Andreopoulos W."/>
            <person name="He G."/>
            <person name="Johnson J."/>
            <person name="Nolan M."/>
            <person name="Tritt A."/>
            <person name="Barry K.W."/>
            <person name="Grigoriev I.V."/>
            <person name="Nagy L.G."/>
            <person name="Hibbett D."/>
            <person name="Henrissat B."/>
            <person name="Matheny P.B."/>
            <person name="Labbe J."/>
            <person name="Martin F.M."/>
        </authorList>
    </citation>
    <scope>NUCLEOTIDE SEQUENCE</scope>
    <source>
        <strain evidence="1">HHB10654</strain>
    </source>
</reference>
<organism evidence="1 2">
    <name type="scientific">Artomyces pyxidatus</name>
    <dbReference type="NCBI Taxonomy" id="48021"/>
    <lineage>
        <taxon>Eukaryota</taxon>
        <taxon>Fungi</taxon>
        <taxon>Dikarya</taxon>
        <taxon>Basidiomycota</taxon>
        <taxon>Agaricomycotina</taxon>
        <taxon>Agaricomycetes</taxon>
        <taxon>Russulales</taxon>
        <taxon>Auriscalpiaceae</taxon>
        <taxon>Artomyces</taxon>
    </lineage>
</organism>
<protein>
    <submittedName>
        <fullName evidence="1">Uncharacterized protein</fullName>
    </submittedName>
</protein>
<gene>
    <name evidence="1" type="ORF">BV25DRAFT_1866539</name>
</gene>
<name>A0ACB8TJH5_9AGAM</name>
<evidence type="ECO:0000313" key="1">
    <source>
        <dbReference type="EMBL" id="KAI0068541.1"/>
    </source>
</evidence>
<dbReference type="Proteomes" id="UP000814140">
    <property type="component" value="Unassembled WGS sequence"/>
</dbReference>
<accession>A0ACB8TJH5</accession>
<proteinExistence type="predicted"/>
<keyword evidence="2" id="KW-1185">Reference proteome</keyword>
<reference evidence="1" key="1">
    <citation type="submission" date="2021-03" db="EMBL/GenBank/DDBJ databases">
        <authorList>
            <consortium name="DOE Joint Genome Institute"/>
            <person name="Ahrendt S."/>
            <person name="Looney B.P."/>
            <person name="Miyauchi S."/>
            <person name="Morin E."/>
            <person name="Drula E."/>
            <person name="Courty P.E."/>
            <person name="Chicoki N."/>
            <person name="Fauchery L."/>
            <person name="Kohler A."/>
            <person name="Kuo A."/>
            <person name="Labutti K."/>
            <person name="Pangilinan J."/>
            <person name="Lipzen A."/>
            <person name="Riley R."/>
            <person name="Andreopoulos W."/>
            <person name="He G."/>
            <person name="Johnson J."/>
            <person name="Barry K.W."/>
            <person name="Grigoriev I.V."/>
            <person name="Nagy L."/>
            <person name="Hibbett D."/>
            <person name="Henrissat B."/>
            <person name="Matheny P.B."/>
            <person name="Labbe J."/>
            <person name="Martin F."/>
        </authorList>
    </citation>
    <scope>NUCLEOTIDE SEQUENCE</scope>
    <source>
        <strain evidence="1">HHB10654</strain>
    </source>
</reference>
<sequence length="286" mass="31837">MGSTGIVYSQVVHSYTLTVGSAELTFIITIERAAAHLSEHYFFLSMKIGAVERPISQSVTLTLTIDPRDLTFAVFAFPPKPCMPQGCLYSLRVWLRANGVDHRIFSEDALWVGADPDFYSIENAAFARPRSVGATVHVYQVAIGKTLVDLVIRWRRVMEKAFSISLEYEARGVGRILFENLTVRLDCSPQEIDFVIYTMPISSTPQGASHRLRLWLRGPRQSSGPPYRPVDGRSASSVCQRIWSTDDFKLGDMLDFTALGPKLIMGVPTLNDFAKTPAAKILCSIE</sequence>
<dbReference type="EMBL" id="MU277187">
    <property type="protein sequence ID" value="KAI0068541.1"/>
    <property type="molecule type" value="Genomic_DNA"/>
</dbReference>